<feature type="signal peptide" evidence="1">
    <location>
        <begin position="1"/>
        <end position="21"/>
    </location>
</feature>
<feature type="domain" description="DUF3943" evidence="2">
    <location>
        <begin position="165"/>
        <end position="274"/>
    </location>
</feature>
<organism evidence="3 4">
    <name type="scientific">Photobacterium profundum 3TCK</name>
    <dbReference type="NCBI Taxonomy" id="314280"/>
    <lineage>
        <taxon>Bacteria</taxon>
        <taxon>Pseudomonadati</taxon>
        <taxon>Pseudomonadota</taxon>
        <taxon>Gammaproteobacteria</taxon>
        <taxon>Vibrionales</taxon>
        <taxon>Vibrionaceae</taxon>
        <taxon>Photobacterium</taxon>
    </lineage>
</organism>
<name>Q1Z3Y5_9GAMM</name>
<dbReference type="RefSeq" id="WP_006233162.1">
    <property type="nucleotide sequence ID" value="NZ_CH724136.1"/>
</dbReference>
<dbReference type="EMBL" id="AAPH01000012">
    <property type="protein sequence ID" value="EAS43317.1"/>
    <property type="molecule type" value="Genomic_DNA"/>
</dbReference>
<feature type="chain" id="PRO_5004198074" description="DUF3943 domain-containing protein" evidence="1">
    <location>
        <begin position="22"/>
        <end position="329"/>
    </location>
</feature>
<evidence type="ECO:0000313" key="4">
    <source>
        <dbReference type="Proteomes" id="UP000003789"/>
    </source>
</evidence>
<dbReference type="Pfam" id="PF13084">
    <property type="entry name" value="DUF3943"/>
    <property type="match status" value="1"/>
</dbReference>
<dbReference type="HOGENOM" id="CLU_073047_0_0_6"/>
<dbReference type="OrthoDB" id="9152616at2"/>
<sequence length="329" mass="37000">MRNTLLSSLILGCTFSSPVFAWDDAKNNFSYDTQSYVNPLTGRDTTRNGITMNQSFQNQGYDNQGIFLEYGAQPSYRLSSSDDKSNTEQAPLFADNAVNTIPMYLSVSSEKDWDYLLEQSYTIFGLSLATVAAMTLLPESVTNWDEDDRNLSNLGSKWWDNVSQGPVWDQDDHVLNYVMHPYFGGVYYTAARHSGFDEWESFLYSATMSTFFWEYGVEAFAEVPSIQDIIVTPLFGAAVGELMFQKELEITARGGEVMGSKAVGDVTLFFLNPVGHIHYWITDMWNGDADVSFSYTPWFGDTNAANFALNAGAPYDRQFFGFQVKLALN</sequence>
<accession>Q1Z3Y5</accession>
<evidence type="ECO:0000259" key="2">
    <source>
        <dbReference type="Pfam" id="PF13084"/>
    </source>
</evidence>
<dbReference type="AlphaFoldDB" id="Q1Z3Y5"/>
<dbReference type="InterPro" id="IPR025079">
    <property type="entry name" value="DUF3943"/>
</dbReference>
<proteinExistence type="predicted"/>
<gene>
    <name evidence="3" type="ORF">P3TCK_27964</name>
</gene>
<evidence type="ECO:0000256" key="1">
    <source>
        <dbReference type="SAM" id="SignalP"/>
    </source>
</evidence>
<evidence type="ECO:0000313" key="3">
    <source>
        <dbReference type="EMBL" id="EAS43317.1"/>
    </source>
</evidence>
<keyword evidence="1" id="KW-0732">Signal</keyword>
<comment type="caution">
    <text evidence="3">The sequence shown here is derived from an EMBL/GenBank/DDBJ whole genome shotgun (WGS) entry which is preliminary data.</text>
</comment>
<dbReference type="Proteomes" id="UP000003789">
    <property type="component" value="Unassembled WGS sequence"/>
</dbReference>
<reference evidence="3 4" key="1">
    <citation type="submission" date="2006-03" db="EMBL/GenBank/DDBJ databases">
        <authorList>
            <person name="Bartlett D.H."/>
            <person name="Valle G."/>
            <person name="Lauro F.M."/>
            <person name="Vezzi A."/>
            <person name="Simonato F."/>
            <person name="Eloe E."/>
            <person name="Vitulo N."/>
            <person name="Stratton T.K."/>
            <person name="D'angelo M."/>
            <person name="Ferriera S."/>
            <person name="Johnson J."/>
            <person name="Kravitz S."/>
            <person name="Beeson K."/>
            <person name="Sutton G."/>
            <person name="Rogers Y."/>
            <person name="Friedman R."/>
            <person name="Frazier M."/>
            <person name="Venter J.C."/>
        </authorList>
    </citation>
    <scope>NUCLEOTIDE SEQUENCE [LARGE SCALE GENOMIC DNA]</scope>
    <source>
        <strain evidence="3 4">3TCK</strain>
    </source>
</reference>
<protein>
    <recommendedName>
        <fullName evidence="2">DUF3943 domain-containing protein</fullName>
    </recommendedName>
</protein>